<organism evidence="10 11">
    <name type="scientific">Luteimonas salinisoli</name>
    <dbReference type="NCBI Taxonomy" id="2752307"/>
    <lineage>
        <taxon>Bacteria</taxon>
        <taxon>Pseudomonadati</taxon>
        <taxon>Pseudomonadota</taxon>
        <taxon>Gammaproteobacteria</taxon>
        <taxon>Lysobacterales</taxon>
        <taxon>Lysobacteraceae</taxon>
        <taxon>Luteimonas</taxon>
    </lineage>
</organism>
<dbReference type="HAMAP" id="MF_00456">
    <property type="entry name" value="ProB"/>
    <property type="match status" value="1"/>
</dbReference>
<dbReference type="EC" id="2.7.2.11" evidence="8"/>
<evidence type="ECO:0000313" key="11">
    <source>
        <dbReference type="Proteomes" id="UP000578091"/>
    </source>
</evidence>
<dbReference type="GO" id="GO:0005829">
    <property type="term" value="C:cytosol"/>
    <property type="evidence" value="ECO:0007669"/>
    <property type="project" value="TreeGrafter"/>
</dbReference>
<dbReference type="PROSITE" id="PS00902">
    <property type="entry name" value="GLUTAMATE_5_KINASE"/>
    <property type="match status" value="1"/>
</dbReference>
<dbReference type="GO" id="GO:0055129">
    <property type="term" value="P:L-proline biosynthetic process"/>
    <property type="evidence" value="ECO:0007669"/>
    <property type="project" value="UniProtKB-UniRule"/>
</dbReference>
<dbReference type="PANTHER" id="PTHR43654">
    <property type="entry name" value="GLUTAMATE 5-KINASE"/>
    <property type="match status" value="1"/>
</dbReference>
<dbReference type="PROSITE" id="PS50890">
    <property type="entry name" value="PUA"/>
    <property type="match status" value="1"/>
</dbReference>
<dbReference type="PIRSF" id="PIRSF000729">
    <property type="entry name" value="GK"/>
    <property type="match status" value="1"/>
</dbReference>
<keyword evidence="1 8" id="KW-0963">Cytoplasm</keyword>
<evidence type="ECO:0000256" key="6">
    <source>
        <dbReference type="ARBA" id="ARBA00022777"/>
    </source>
</evidence>
<dbReference type="FunFam" id="2.30.130.10:FF:000007">
    <property type="entry name" value="Glutamate 5-kinase"/>
    <property type="match status" value="1"/>
</dbReference>
<comment type="caution">
    <text evidence="10">The sequence shown here is derived from an EMBL/GenBank/DDBJ whole genome shotgun (WGS) entry which is preliminary data.</text>
</comment>
<keyword evidence="11" id="KW-1185">Reference proteome</keyword>
<dbReference type="FunFam" id="3.40.1160.10:FF:000018">
    <property type="entry name" value="Glutamate 5-kinase"/>
    <property type="match status" value="1"/>
</dbReference>
<dbReference type="InterPro" id="IPR002478">
    <property type="entry name" value="PUA"/>
</dbReference>
<dbReference type="InterPro" id="IPR001048">
    <property type="entry name" value="Asp/Glu/Uridylate_kinase"/>
</dbReference>
<keyword evidence="6 8" id="KW-0418">Kinase</keyword>
<dbReference type="InterPro" id="IPR041739">
    <property type="entry name" value="G5K_ProB"/>
</dbReference>
<evidence type="ECO:0000256" key="4">
    <source>
        <dbReference type="ARBA" id="ARBA00022679"/>
    </source>
</evidence>
<feature type="binding site" evidence="8">
    <location>
        <position position="63"/>
    </location>
    <ligand>
        <name>substrate</name>
    </ligand>
</feature>
<gene>
    <name evidence="8 10" type="primary">proB</name>
    <name evidence="10" type="ORF">H0E84_04885</name>
</gene>
<dbReference type="Pfam" id="PF01472">
    <property type="entry name" value="PUA"/>
    <property type="match status" value="1"/>
</dbReference>
<evidence type="ECO:0000256" key="7">
    <source>
        <dbReference type="ARBA" id="ARBA00022840"/>
    </source>
</evidence>
<evidence type="ECO:0000256" key="1">
    <source>
        <dbReference type="ARBA" id="ARBA00022490"/>
    </source>
</evidence>
<reference evidence="10 11" key="1">
    <citation type="submission" date="2020-07" db="EMBL/GenBank/DDBJ databases">
        <title>Luteimonas sp. SJ-92.</title>
        <authorList>
            <person name="Huang X.-X."/>
            <person name="Xu L."/>
            <person name="Sun J.-Q."/>
        </authorList>
    </citation>
    <scope>NUCLEOTIDE SEQUENCE [LARGE SCALE GENOMIC DNA]</scope>
    <source>
        <strain evidence="10 11">SJ-92</strain>
    </source>
</reference>
<dbReference type="NCBIfam" id="TIGR01027">
    <property type="entry name" value="proB"/>
    <property type="match status" value="1"/>
</dbReference>
<dbReference type="PANTHER" id="PTHR43654:SF1">
    <property type="entry name" value="ISOPENTENYL PHOSPHATE KINASE"/>
    <property type="match status" value="1"/>
</dbReference>
<comment type="pathway">
    <text evidence="8">Amino-acid biosynthesis; L-proline biosynthesis; L-glutamate 5-semialdehyde from L-glutamate: step 1/2.</text>
</comment>
<dbReference type="InterPro" id="IPR019797">
    <property type="entry name" value="Glutamate_5-kinase_CS"/>
</dbReference>
<keyword evidence="4 8" id="KW-0808">Transferase</keyword>
<dbReference type="InterPro" id="IPR036393">
    <property type="entry name" value="AceGlu_kinase-like_sf"/>
</dbReference>
<keyword evidence="3 8" id="KW-0641">Proline biosynthesis</keyword>
<dbReference type="Gene3D" id="2.30.130.10">
    <property type="entry name" value="PUA domain"/>
    <property type="match status" value="1"/>
</dbReference>
<evidence type="ECO:0000256" key="2">
    <source>
        <dbReference type="ARBA" id="ARBA00022605"/>
    </source>
</evidence>
<dbReference type="GO" id="GO:0005524">
    <property type="term" value="F:ATP binding"/>
    <property type="evidence" value="ECO:0007669"/>
    <property type="project" value="UniProtKB-KW"/>
</dbReference>
<dbReference type="Proteomes" id="UP000578091">
    <property type="component" value="Unassembled WGS sequence"/>
</dbReference>
<dbReference type="EMBL" id="JACCKA010000031">
    <property type="protein sequence ID" value="NZA25710.1"/>
    <property type="molecule type" value="Genomic_DNA"/>
</dbReference>
<dbReference type="Pfam" id="PF00696">
    <property type="entry name" value="AA_kinase"/>
    <property type="match status" value="1"/>
</dbReference>
<dbReference type="Gene3D" id="3.40.1160.10">
    <property type="entry name" value="Acetylglutamate kinase-like"/>
    <property type="match status" value="2"/>
</dbReference>
<name>A0A853JAQ0_9GAMM</name>
<keyword evidence="7 8" id="KW-0067">ATP-binding</keyword>
<comment type="catalytic activity">
    <reaction evidence="8">
        <text>L-glutamate + ATP = L-glutamyl 5-phosphate + ADP</text>
        <dbReference type="Rhea" id="RHEA:14877"/>
        <dbReference type="ChEBI" id="CHEBI:29985"/>
        <dbReference type="ChEBI" id="CHEBI:30616"/>
        <dbReference type="ChEBI" id="CHEBI:58274"/>
        <dbReference type="ChEBI" id="CHEBI:456216"/>
        <dbReference type="EC" id="2.7.2.11"/>
    </reaction>
</comment>
<evidence type="ECO:0000259" key="9">
    <source>
        <dbReference type="SMART" id="SM00359"/>
    </source>
</evidence>
<comment type="function">
    <text evidence="8">Catalyzes the transfer of a phosphate group to glutamate to form L-glutamate 5-phosphate.</text>
</comment>
<evidence type="ECO:0000256" key="8">
    <source>
        <dbReference type="HAMAP-Rule" id="MF_00456"/>
    </source>
</evidence>
<dbReference type="SMART" id="SM00359">
    <property type="entry name" value="PUA"/>
    <property type="match status" value="1"/>
</dbReference>
<dbReference type="CDD" id="cd04242">
    <property type="entry name" value="AAK_G5K_ProB"/>
    <property type="match status" value="1"/>
</dbReference>
<feature type="binding site" evidence="8">
    <location>
        <begin position="177"/>
        <end position="178"/>
    </location>
    <ligand>
        <name>ATP</name>
        <dbReference type="ChEBI" id="CHEBI:30616"/>
    </ligand>
</feature>
<protein>
    <recommendedName>
        <fullName evidence="8">Glutamate 5-kinase</fullName>
        <ecNumber evidence="8">2.7.2.11</ecNumber>
    </recommendedName>
    <alternativeName>
        <fullName evidence="8">Gamma-glutamyl kinase</fullName>
        <shortName evidence="8">GK</shortName>
    </alternativeName>
</protein>
<keyword evidence="5 8" id="KW-0547">Nucleotide-binding</keyword>
<dbReference type="UniPathway" id="UPA00098">
    <property type="reaction ID" value="UER00359"/>
</dbReference>
<evidence type="ECO:0000256" key="5">
    <source>
        <dbReference type="ARBA" id="ARBA00022741"/>
    </source>
</evidence>
<dbReference type="InterPro" id="IPR001057">
    <property type="entry name" value="Glu/AcGlu_kinase"/>
</dbReference>
<dbReference type="GO" id="GO:0003723">
    <property type="term" value="F:RNA binding"/>
    <property type="evidence" value="ECO:0007669"/>
    <property type="project" value="InterPro"/>
</dbReference>
<dbReference type="InterPro" id="IPR011529">
    <property type="entry name" value="Glu_5kinase"/>
</dbReference>
<sequence length="385" mass="40775">MNAAMAVPFPEQTLPNWRRAVLKVGSSLLSDGRGGLGKRNAAALARLISRFRDQGREVLLVSSGAVAAGRGLMADHGGGLARRQALAALGQAPMLALWQGLVEQPVAKVLLSHDDLRNRRRYLNAQATLRELLALGALPIVNENDTVAVDELKLGDNDNLAAVVATLIDADILLIATDTDGLYTGHPEHDPDARPVPRIESITPGVMRMAQGGAGTLGTGGMVTKLEAATKAAAAGIDTALFCGHRMDTIDALSADRLRGTFIPAHGERLVARKMWLRHTPPSGGRIRIDEGAAQALAERGASLLPGGVVGVEGDFNCSAMVDITCAEGRRRLARGLVQYQSTDLERIAGRHSREIESVLGFHNGRSVIHRDDMVLLDAAAAAVH</sequence>
<dbReference type="InterPro" id="IPR005715">
    <property type="entry name" value="Glu_5kinase/COase_Synthase"/>
</dbReference>
<comment type="similarity">
    <text evidence="8">Belongs to the glutamate 5-kinase family.</text>
</comment>
<feature type="binding site" evidence="8">
    <location>
        <position position="23"/>
    </location>
    <ligand>
        <name>ATP</name>
        <dbReference type="ChEBI" id="CHEBI:30616"/>
    </ligand>
</feature>
<feature type="binding site" evidence="8">
    <location>
        <begin position="219"/>
        <end position="225"/>
    </location>
    <ligand>
        <name>ATP</name>
        <dbReference type="ChEBI" id="CHEBI:30616"/>
    </ligand>
</feature>
<dbReference type="SUPFAM" id="SSF53633">
    <property type="entry name" value="Carbamate kinase-like"/>
    <property type="match status" value="1"/>
</dbReference>
<dbReference type="SUPFAM" id="SSF88697">
    <property type="entry name" value="PUA domain-like"/>
    <property type="match status" value="1"/>
</dbReference>
<dbReference type="InterPro" id="IPR036974">
    <property type="entry name" value="PUA_sf"/>
</dbReference>
<keyword evidence="2 8" id="KW-0028">Amino-acid biosynthesis</keyword>
<comment type="subcellular location">
    <subcellularLocation>
        <location evidence="8">Cytoplasm</location>
    </subcellularLocation>
</comment>
<accession>A0A853JAQ0</accession>
<proteinExistence type="inferred from homology"/>
<evidence type="ECO:0000313" key="10">
    <source>
        <dbReference type="EMBL" id="NZA25710.1"/>
    </source>
</evidence>
<feature type="binding site" evidence="8">
    <location>
        <position position="157"/>
    </location>
    <ligand>
        <name>substrate</name>
    </ligand>
</feature>
<feature type="domain" description="PUA" evidence="9">
    <location>
        <begin position="285"/>
        <end position="369"/>
    </location>
</feature>
<dbReference type="CDD" id="cd21157">
    <property type="entry name" value="PUA_G5K"/>
    <property type="match status" value="1"/>
</dbReference>
<dbReference type="PRINTS" id="PR00474">
    <property type="entry name" value="GLU5KINASE"/>
</dbReference>
<dbReference type="AlphaFoldDB" id="A0A853JAQ0"/>
<evidence type="ECO:0000256" key="3">
    <source>
        <dbReference type="ARBA" id="ARBA00022650"/>
    </source>
</evidence>
<dbReference type="GO" id="GO:0004349">
    <property type="term" value="F:glutamate 5-kinase activity"/>
    <property type="evidence" value="ECO:0007669"/>
    <property type="project" value="UniProtKB-UniRule"/>
</dbReference>
<dbReference type="InterPro" id="IPR015947">
    <property type="entry name" value="PUA-like_sf"/>
</dbReference>
<feature type="binding site" evidence="8">
    <location>
        <position position="145"/>
    </location>
    <ligand>
        <name>substrate</name>
    </ligand>
</feature>